<accession>A0ABS7WSH1</accession>
<organism evidence="2 3">
    <name type="scientific">Campylobacter canadensis</name>
    <dbReference type="NCBI Taxonomy" id="449520"/>
    <lineage>
        <taxon>Bacteria</taxon>
        <taxon>Pseudomonadati</taxon>
        <taxon>Campylobacterota</taxon>
        <taxon>Epsilonproteobacteria</taxon>
        <taxon>Campylobacterales</taxon>
        <taxon>Campylobacteraceae</taxon>
        <taxon>Campylobacter</taxon>
    </lineage>
</organism>
<reference evidence="2 3" key="1">
    <citation type="submission" date="2020-07" db="EMBL/GenBank/DDBJ databases">
        <title>Transfer of Campylobacter canadensis to the novel genus Avispirillum gen. nov., that also includes two novel species recovered from migratory waterfowl: Avispirillum anseris sp. nov. and Avispirillum brantae sp. nov.</title>
        <authorList>
            <person name="Miller W.G."/>
            <person name="Chapman M.H."/>
            <person name="Yee E."/>
            <person name="Inglis G.D."/>
        </authorList>
    </citation>
    <scope>NUCLEOTIDE SEQUENCE [LARGE SCALE GENOMIC DNA]</scope>
    <source>
        <strain evidence="2 3">L283</strain>
    </source>
</reference>
<proteinExistence type="predicted"/>
<dbReference type="Proteomes" id="UP000786183">
    <property type="component" value="Unassembled WGS sequence"/>
</dbReference>
<keyword evidence="3" id="KW-1185">Reference proteome</keyword>
<feature type="chain" id="PRO_5045444744" evidence="1">
    <location>
        <begin position="21"/>
        <end position="144"/>
    </location>
</feature>
<dbReference type="PROSITE" id="PS51257">
    <property type="entry name" value="PROKAR_LIPOPROTEIN"/>
    <property type="match status" value="1"/>
</dbReference>
<keyword evidence="1" id="KW-0732">Signal</keyword>
<comment type="caution">
    <text evidence="2">The sequence shown here is derived from an EMBL/GenBank/DDBJ whole genome shotgun (WGS) entry which is preliminary data.</text>
</comment>
<dbReference type="RefSeq" id="WP_224325166.1">
    <property type="nucleotide sequence ID" value="NZ_JACGBB010000003.1"/>
</dbReference>
<evidence type="ECO:0000256" key="1">
    <source>
        <dbReference type="SAM" id="SignalP"/>
    </source>
</evidence>
<gene>
    <name evidence="2" type="ORF">AVCANL283_01985</name>
</gene>
<dbReference type="EMBL" id="JACGBB010000003">
    <property type="protein sequence ID" value="MBZ7986889.1"/>
    <property type="molecule type" value="Genomic_DNA"/>
</dbReference>
<sequence>MKLKKINLFLSLLASIFLLASFIACSKKIQEPEEVVMSFIKLCEEGKVDEAQKLLASKNNVDYFKKFKERKKDMLFIDYDYKGNDDVLEINASRVNKSDEIAIVLLETNYKIQQHKFSKNIILHKENNEWKIYEYPSLYPVKVK</sequence>
<evidence type="ECO:0000313" key="3">
    <source>
        <dbReference type="Proteomes" id="UP000786183"/>
    </source>
</evidence>
<feature type="signal peptide" evidence="1">
    <location>
        <begin position="1"/>
        <end position="20"/>
    </location>
</feature>
<dbReference type="Gene3D" id="3.10.450.50">
    <property type="match status" value="1"/>
</dbReference>
<evidence type="ECO:0000313" key="2">
    <source>
        <dbReference type="EMBL" id="MBZ7986889.1"/>
    </source>
</evidence>
<protein>
    <submittedName>
        <fullName evidence="2">DUF4878 domain-containing protein</fullName>
    </submittedName>
</protein>
<name>A0ABS7WSH1_9BACT</name>